<evidence type="ECO:0000313" key="9">
    <source>
        <dbReference type="Proteomes" id="UP000001067"/>
    </source>
</evidence>
<dbReference type="OrthoDB" id="5296287at2759"/>
<gene>
    <name evidence="8" type="ORF">PTT_02807</name>
</gene>
<accession>E3RDS4</accession>
<dbReference type="Gene3D" id="1.20.1250.20">
    <property type="entry name" value="MFS general substrate transporter like domains"/>
    <property type="match status" value="1"/>
</dbReference>
<evidence type="ECO:0000256" key="6">
    <source>
        <dbReference type="SAM" id="Phobius"/>
    </source>
</evidence>
<name>E3RDS4_PYRTT</name>
<dbReference type="PANTHER" id="PTHR23502">
    <property type="entry name" value="MAJOR FACILITATOR SUPERFAMILY"/>
    <property type="match status" value="1"/>
</dbReference>
<dbReference type="SUPFAM" id="SSF103473">
    <property type="entry name" value="MFS general substrate transporter"/>
    <property type="match status" value="1"/>
</dbReference>
<dbReference type="Proteomes" id="UP000001067">
    <property type="component" value="Unassembled WGS sequence"/>
</dbReference>
<feature type="transmembrane region" description="Helical" evidence="6">
    <location>
        <begin position="171"/>
        <end position="192"/>
    </location>
</feature>
<dbReference type="KEGG" id="pte:PTT_02807"/>
<keyword evidence="3 6" id="KW-0812">Transmembrane</keyword>
<feature type="transmembrane region" description="Helical" evidence="6">
    <location>
        <begin position="113"/>
        <end position="134"/>
    </location>
</feature>
<keyword evidence="4 6" id="KW-1133">Transmembrane helix</keyword>
<comment type="similarity">
    <text evidence="2">Belongs to the major facilitator superfamily.</text>
</comment>
<proteinExistence type="inferred from homology"/>
<feature type="transmembrane region" description="Helical" evidence="6">
    <location>
        <begin position="204"/>
        <end position="222"/>
    </location>
</feature>
<feature type="transmembrane region" description="Helical" evidence="6">
    <location>
        <begin position="350"/>
        <end position="369"/>
    </location>
</feature>
<feature type="transmembrane region" description="Helical" evidence="6">
    <location>
        <begin position="444"/>
        <end position="466"/>
    </location>
</feature>
<dbReference type="GO" id="GO:0022857">
    <property type="term" value="F:transmembrane transporter activity"/>
    <property type="evidence" value="ECO:0007669"/>
    <property type="project" value="InterPro"/>
</dbReference>
<comment type="subcellular location">
    <subcellularLocation>
        <location evidence="1">Membrane</location>
        <topology evidence="1">Multi-pass membrane protein</topology>
    </subcellularLocation>
</comment>
<dbReference type="PROSITE" id="PS50850">
    <property type="entry name" value="MFS"/>
    <property type="match status" value="1"/>
</dbReference>
<evidence type="ECO:0000256" key="5">
    <source>
        <dbReference type="ARBA" id="ARBA00023136"/>
    </source>
</evidence>
<dbReference type="InterPro" id="IPR011701">
    <property type="entry name" value="MFS"/>
</dbReference>
<feature type="transmembrane region" description="Helical" evidence="6">
    <location>
        <begin position="303"/>
        <end position="330"/>
    </location>
</feature>
<sequence>MDPTTGSSSTLPTTRVEAQMYQNEELPSVYSHPDSSVASSATQVVKSFLNENDSNIVAWQGENDAANPRNFPSWKKTINIACIFYLCLVSPFTSSVVAPAIPDIMAHFASTDAYLSAFVLSVYVLGYAFGPLLISPLSEQYGRLPLYHAGNLLFTICTLACGRANSLGMLAVLRFLAGAGASNVFALAPSSLADLVAREERGRAMALVGMAYNLGPAISPTAGSYLNAAQGWRWVFYLTGILGGAGTLLSMVCMSETYEPVILRRKAAHLRKQTGDKTLRAKSDAGAGANKIKAFREAMIMPFAMLFFSRPIFFTSLLTAVGYGYVYILYTTLPSTFSGTYHWAPKKLGLAYLGTAVGNLIGMVGASVVSDGLVKRKALKGHTRPEIRLLPMIFWWPLFFTGTYILDAYPLHSASGMAASSVMRSLIGGLAPLFSHKMYQNLGVGWSFSLLAFIALAFAPVPLVFYKFGEKWRGQERYGGRVVSKATA</sequence>
<dbReference type="EMBL" id="GL532198">
    <property type="protein sequence ID" value="EFQ96125.1"/>
    <property type="molecule type" value="Genomic_DNA"/>
</dbReference>
<dbReference type="HOGENOM" id="CLU_008455_1_2_1"/>
<feature type="transmembrane region" description="Helical" evidence="6">
    <location>
        <begin position="389"/>
        <end position="406"/>
    </location>
</feature>
<dbReference type="GO" id="GO:0016020">
    <property type="term" value="C:membrane"/>
    <property type="evidence" value="ECO:0007669"/>
    <property type="project" value="UniProtKB-SubCell"/>
</dbReference>
<dbReference type="eggNOG" id="KOG0255">
    <property type="taxonomic scope" value="Eukaryota"/>
</dbReference>
<evidence type="ECO:0000256" key="1">
    <source>
        <dbReference type="ARBA" id="ARBA00004141"/>
    </source>
</evidence>
<dbReference type="Pfam" id="PF07690">
    <property type="entry name" value="MFS_1"/>
    <property type="match status" value="1"/>
</dbReference>
<keyword evidence="9" id="KW-1185">Reference proteome</keyword>
<evidence type="ECO:0000256" key="2">
    <source>
        <dbReference type="ARBA" id="ARBA00008335"/>
    </source>
</evidence>
<dbReference type="InterPro" id="IPR036259">
    <property type="entry name" value="MFS_trans_sf"/>
</dbReference>
<evidence type="ECO:0000256" key="3">
    <source>
        <dbReference type="ARBA" id="ARBA00022692"/>
    </source>
</evidence>
<dbReference type="InterPro" id="IPR020846">
    <property type="entry name" value="MFS_dom"/>
</dbReference>
<evidence type="ECO:0000313" key="8">
    <source>
        <dbReference type="EMBL" id="EFQ96125.1"/>
    </source>
</evidence>
<dbReference type="AlphaFoldDB" id="E3RDS4"/>
<evidence type="ECO:0000259" key="7">
    <source>
        <dbReference type="PROSITE" id="PS50850"/>
    </source>
</evidence>
<feature type="transmembrane region" description="Helical" evidence="6">
    <location>
        <begin position="78"/>
        <end position="101"/>
    </location>
</feature>
<evidence type="ECO:0000256" key="4">
    <source>
        <dbReference type="ARBA" id="ARBA00022989"/>
    </source>
</evidence>
<dbReference type="PANTHER" id="PTHR23502:SF68">
    <property type="entry name" value="MULTIDRUG TRANSPORTER, PUTATIVE (AFU_ORTHOLOGUE AFUA_3G01120)-RELATED"/>
    <property type="match status" value="1"/>
</dbReference>
<feature type="transmembrane region" description="Helical" evidence="6">
    <location>
        <begin position="146"/>
        <end position="165"/>
    </location>
</feature>
<keyword evidence="5 6" id="KW-0472">Membrane</keyword>
<feature type="transmembrane region" description="Helical" evidence="6">
    <location>
        <begin position="234"/>
        <end position="255"/>
    </location>
</feature>
<feature type="domain" description="Major facilitator superfamily (MFS) profile" evidence="7">
    <location>
        <begin position="79"/>
        <end position="488"/>
    </location>
</feature>
<organism evidence="9">
    <name type="scientific">Pyrenophora teres f. teres (strain 0-1)</name>
    <name type="common">Barley net blotch fungus</name>
    <name type="synonym">Drechslera teres f. teres</name>
    <dbReference type="NCBI Taxonomy" id="861557"/>
    <lineage>
        <taxon>Eukaryota</taxon>
        <taxon>Fungi</taxon>
        <taxon>Dikarya</taxon>
        <taxon>Ascomycota</taxon>
        <taxon>Pezizomycotina</taxon>
        <taxon>Dothideomycetes</taxon>
        <taxon>Pleosporomycetidae</taxon>
        <taxon>Pleosporales</taxon>
        <taxon>Pleosporineae</taxon>
        <taxon>Pleosporaceae</taxon>
        <taxon>Pyrenophora</taxon>
    </lineage>
</organism>
<reference evidence="8 9" key="1">
    <citation type="journal article" date="2010" name="Genome Biol.">
        <title>A first genome assembly of the barley fungal pathogen Pyrenophora teres f. teres.</title>
        <authorList>
            <person name="Ellwood S.R."/>
            <person name="Liu Z."/>
            <person name="Syme R.A."/>
            <person name="Lai Z."/>
            <person name="Hane J.K."/>
            <person name="Keiper F."/>
            <person name="Moffat C.S."/>
            <person name="Oliver R.P."/>
            <person name="Friesen T.L."/>
        </authorList>
    </citation>
    <scope>NUCLEOTIDE SEQUENCE [LARGE SCALE GENOMIC DNA]</scope>
    <source>
        <strain evidence="8 9">0-1</strain>
    </source>
</reference>
<protein>
    <recommendedName>
        <fullName evidence="7">Major facilitator superfamily (MFS) profile domain-containing protein</fullName>
    </recommendedName>
</protein>